<dbReference type="PROSITE" id="PS50010">
    <property type="entry name" value="DH_2"/>
    <property type="match status" value="1"/>
</dbReference>
<evidence type="ECO:0000256" key="6">
    <source>
        <dbReference type="ARBA" id="ARBA00022771"/>
    </source>
</evidence>
<dbReference type="InterPro" id="IPR000219">
    <property type="entry name" value="DH_dom"/>
</dbReference>
<dbReference type="InterPro" id="IPR011993">
    <property type="entry name" value="PH-like_dom_sf"/>
</dbReference>
<dbReference type="GO" id="GO:0035023">
    <property type="term" value="P:regulation of Rho protein signal transduction"/>
    <property type="evidence" value="ECO:0007669"/>
    <property type="project" value="TreeGrafter"/>
</dbReference>
<reference evidence="12 13" key="1">
    <citation type="submission" date="2020-06" db="EMBL/GenBank/DDBJ databases">
        <authorList>
            <consortium name="Wellcome Sanger Institute Data Sharing"/>
        </authorList>
    </citation>
    <scope>NUCLEOTIDE SEQUENCE [LARGE SCALE GENOMIC DNA]</scope>
</reference>
<evidence type="ECO:0000256" key="2">
    <source>
        <dbReference type="ARBA" id="ARBA00022490"/>
    </source>
</evidence>
<feature type="region of interest" description="Disordered" evidence="9">
    <location>
        <begin position="502"/>
        <end position="545"/>
    </location>
</feature>
<feature type="domain" description="PH" evidence="10">
    <location>
        <begin position="303"/>
        <end position="405"/>
    </location>
</feature>
<dbReference type="Pfam" id="PF00621">
    <property type="entry name" value="RhoGEF"/>
    <property type="match status" value="1"/>
</dbReference>
<evidence type="ECO:0000256" key="9">
    <source>
        <dbReference type="SAM" id="MobiDB-lite"/>
    </source>
</evidence>
<evidence type="ECO:0000256" key="8">
    <source>
        <dbReference type="ARBA" id="ARBA00023054"/>
    </source>
</evidence>
<name>A0AAY4BHB4_9TELE</name>
<evidence type="ECO:0000259" key="11">
    <source>
        <dbReference type="PROSITE" id="PS50010"/>
    </source>
</evidence>
<dbReference type="GO" id="GO:0005085">
    <property type="term" value="F:guanyl-nucleotide exchange factor activity"/>
    <property type="evidence" value="ECO:0007669"/>
    <property type="project" value="UniProtKB-KW"/>
</dbReference>
<dbReference type="SMART" id="SM00325">
    <property type="entry name" value="RhoGEF"/>
    <property type="match status" value="1"/>
</dbReference>
<organism evidence="12 13">
    <name type="scientific">Denticeps clupeoides</name>
    <name type="common">denticle herring</name>
    <dbReference type="NCBI Taxonomy" id="299321"/>
    <lineage>
        <taxon>Eukaryota</taxon>
        <taxon>Metazoa</taxon>
        <taxon>Chordata</taxon>
        <taxon>Craniata</taxon>
        <taxon>Vertebrata</taxon>
        <taxon>Euteleostomi</taxon>
        <taxon>Actinopterygii</taxon>
        <taxon>Neopterygii</taxon>
        <taxon>Teleostei</taxon>
        <taxon>Clupei</taxon>
        <taxon>Clupeiformes</taxon>
        <taxon>Denticipitoidei</taxon>
        <taxon>Denticipitidae</taxon>
        <taxon>Denticeps</taxon>
    </lineage>
</organism>
<sequence length="939" mass="106614">MDELDGGRSRPEDSVVLPSAEPISIEDGQYATLRAALENDAQGFEVETWGLAVDPQYMSNLSKEAAKRQEVIYELIQTEINYVRTLKIMQDVFVRELRESLRMDEAKLKRLVPPISDLLQIHQHFLQRLKERRQQALEPGSERNYCIQHIGDLLISQFSEEIGDFMKERYGAFCSGHNDAVNLYKDQLQSNKKFQYLMRKISQHSIVRRLEVPTCILMVTQRITKYPVLVERIIKNTEANTQEHQDLVRALALIKETIMKVDSYVNDHEKAQHLLNRLDPKSLGRMKDGRVFSRDDVMRARSRVLHEGTISWKVTSGKLKAIVVVVLSDVLLLLQEKDQKLVFSTVDNKPSVISLNKLIVRDVALYDRAMYLICDSSDGPEMYEFHMGSREERDHWYQVIWNALESFQGEPGEDLLDEQEEDLPGRLKDLQERLCLKDAQITQRLQEKLQIVNEMTDAVKGAEDAAPHLRLLLQSASNLQGGEELLRCAVTDLENVQKWLIEDSGGAPPSPANCNPNPNYANRNGGLRVEGEPRERSQRASSDPMLKEVYHGESLEQSADGEATPSWDPVSKSQLLDRLQGVSQKLYSLQAALSCQETTTELQRAYLSERAGRPRGNLLLEQEKQRNLEKQKEELARFHQEQQQLRQEQARWEQDRAEQRRQAEALDAELGRLWQRLEQQEGQLAREREELSQQRQTYQQDLERLRESTRSVEKDREKLEQQQQKLWRNKSPAAPGPLQLVADDSSSIAGVILARPSLPPSLRDVPADPGPEVPPRRESIAPSPTKLDVPVQLISTTNQAHKQHAVQQQIPKKLAIQKGKEKAGKVKGHQRTNSAASIEVAQLIPIKAAGKEGGSLRALPSVSSPRLHLGKEVAPGGVEPLLRPHLTSHLFPPPTRHLCPAGETGQHQTFLHGQHEQEGQPVAGYRPTSTQQEGRQHAR</sequence>
<keyword evidence="6" id="KW-0863">Zinc-finger</keyword>
<evidence type="ECO:0000256" key="5">
    <source>
        <dbReference type="ARBA" id="ARBA00022723"/>
    </source>
</evidence>
<evidence type="ECO:0000259" key="10">
    <source>
        <dbReference type="PROSITE" id="PS50003"/>
    </source>
</evidence>
<evidence type="ECO:0000313" key="12">
    <source>
        <dbReference type="Ensembl" id="ENSDCDP00010020325.1"/>
    </source>
</evidence>
<dbReference type="GO" id="GO:0005737">
    <property type="term" value="C:cytoplasm"/>
    <property type="evidence" value="ECO:0007669"/>
    <property type="project" value="UniProtKB-SubCell"/>
</dbReference>
<protein>
    <submittedName>
        <fullName evidence="12">Uncharacterized protein</fullName>
    </submittedName>
</protein>
<keyword evidence="4" id="KW-0344">Guanine-nucleotide releasing factor</keyword>
<dbReference type="AlphaFoldDB" id="A0AAY4BHB4"/>
<dbReference type="SUPFAM" id="SSF48065">
    <property type="entry name" value="DBL homology domain (DH-domain)"/>
    <property type="match status" value="1"/>
</dbReference>
<feature type="compositionally biased region" description="Basic and acidic residues" evidence="9">
    <location>
        <begin position="701"/>
        <end position="720"/>
    </location>
</feature>
<evidence type="ECO:0000256" key="3">
    <source>
        <dbReference type="ARBA" id="ARBA00022553"/>
    </source>
</evidence>
<dbReference type="PANTHER" id="PTHR13944">
    <property type="entry name" value="AGAP007712-PA"/>
    <property type="match status" value="1"/>
</dbReference>
<dbReference type="Pfam" id="PF17838">
    <property type="entry name" value="PH_16"/>
    <property type="match status" value="1"/>
</dbReference>
<dbReference type="FunFam" id="1.20.900.10:FF:000004">
    <property type="entry name" value="Rho guanine nucleotide exchange factor 2"/>
    <property type="match status" value="1"/>
</dbReference>
<dbReference type="GO" id="GO:0008270">
    <property type="term" value="F:zinc ion binding"/>
    <property type="evidence" value="ECO:0007669"/>
    <property type="project" value="UniProtKB-KW"/>
</dbReference>
<keyword evidence="13" id="KW-1185">Reference proteome</keyword>
<dbReference type="InterPro" id="IPR001849">
    <property type="entry name" value="PH_domain"/>
</dbReference>
<keyword evidence="3" id="KW-0597">Phosphoprotein</keyword>
<dbReference type="SMART" id="SM00233">
    <property type="entry name" value="PH"/>
    <property type="match status" value="1"/>
</dbReference>
<dbReference type="GO" id="GO:0005886">
    <property type="term" value="C:plasma membrane"/>
    <property type="evidence" value="ECO:0007669"/>
    <property type="project" value="TreeGrafter"/>
</dbReference>
<feature type="region of interest" description="Disordered" evidence="9">
    <location>
        <begin position="757"/>
        <end position="783"/>
    </location>
</feature>
<dbReference type="PROSITE" id="PS50003">
    <property type="entry name" value="PH_DOMAIN"/>
    <property type="match status" value="1"/>
</dbReference>
<dbReference type="InterPro" id="IPR041020">
    <property type="entry name" value="PH_16"/>
</dbReference>
<evidence type="ECO:0000313" key="13">
    <source>
        <dbReference type="Proteomes" id="UP000694580"/>
    </source>
</evidence>
<comment type="subcellular location">
    <subcellularLocation>
        <location evidence="1">Cytoplasm</location>
    </subcellularLocation>
</comment>
<evidence type="ECO:0000256" key="1">
    <source>
        <dbReference type="ARBA" id="ARBA00004496"/>
    </source>
</evidence>
<reference evidence="12" key="3">
    <citation type="submission" date="2025-09" db="UniProtKB">
        <authorList>
            <consortium name="Ensembl"/>
        </authorList>
    </citation>
    <scope>IDENTIFICATION</scope>
</reference>
<keyword evidence="8" id="KW-0175">Coiled coil</keyword>
<feature type="region of interest" description="Disordered" evidence="9">
    <location>
        <begin position="685"/>
        <end position="736"/>
    </location>
</feature>
<dbReference type="SUPFAM" id="SSF50729">
    <property type="entry name" value="PH domain-like"/>
    <property type="match status" value="1"/>
</dbReference>
<keyword evidence="2" id="KW-0963">Cytoplasm</keyword>
<feature type="compositionally biased region" description="Basic and acidic residues" evidence="9">
    <location>
        <begin position="529"/>
        <end position="538"/>
    </location>
</feature>
<dbReference type="PANTHER" id="PTHR13944:SF23">
    <property type="entry name" value="RHO GUANINE NUCLEOTIDE EXCHANGE FACTOR 18"/>
    <property type="match status" value="1"/>
</dbReference>
<feature type="domain" description="DH" evidence="11">
    <location>
        <begin position="67"/>
        <end position="264"/>
    </location>
</feature>
<dbReference type="CDD" id="cd00160">
    <property type="entry name" value="RhoGEF"/>
    <property type="match status" value="1"/>
</dbReference>
<keyword evidence="7" id="KW-0862">Zinc</keyword>
<dbReference type="Ensembl" id="ENSDCDT00010021497.1">
    <property type="protein sequence ID" value="ENSDCDP00010020325.1"/>
    <property type="gene ID" value="ENSDCDG00010009180.1"/>
</dbReference>
<keyword evidence="5" id="KW-0479">Metal-binding</keyword>
<dbReference type="GeneTree" id="ENSGT00940000157375"/>
<proteinExistence type="predicted"/>
<dbReference type="InterPro" id="IPR035899">
    <property type="entry name" value="DBL_dom_sf"/>
</dbReference>
<evidence type="ECO:0000256" key="7">
    <source>
        <dbReference type="ARBA" id="ARBA00022833"/>
    </source>
</evidence>
<dbReference type="Gene3D" id="1.20.900.10">
    <property type="entry name" value="Dbl homology (DH) domain"/>
    <property type="match status" value="1"/>
</dbReference>
<dbReference type="Gene3D" id="2.30.29.30">
    <property type="entry name" value="Pleckstrin-homology domain (PH domain)/Phosphotyrosine-binding domain (PTB)"/>
    <property type="match status" value="1"/>
</dbReference>
<accession>A0AAY4BHB4</accession>
<feature type="compositionally biased region" description="Low complexity" evidence="9">
    <location>
        <begin position="512"/>
        <end position="526"/>
    </location>
</feature>
<feature type="region of interest" description="Disordered" evidence="9">
    <location>
        <begin position="897"/>
        <end position="939"/>
    </location>
</feature>
<dbReference type="Proteomes" id="UP000694580">
    <property type="component" value="Chromosome 4"/>
</dbReference>
<reference evidence="12" key="2">
    <citation type="submission" date="2025-08" db="UniProtKB">
        <authorList>
            <consortium name="Ensembl"/>
        </authorList>
    </citation>
    <scope>IDENTIFICATION</scope>
</reference>
<gene>
    <name evidence="12" type="primary">arhgef18a</name>
</gene>
<dbReference type="InterPro" id="IPR051632">
    <property type="entry name" value="Rho_GEF"/>
</dbReference>
<evidence type="ECO:0000256" key="4">
    <source>
        <dbReference type="ARBA" id="ARBA00022658"/>
    </source>
</evidence>